<dbReference type="PROSITE" id="PS50112">
    <property type="entry name" value="PAS"/>
    <property type="match status" value="1"/>
</dbReference>
<dbReference type="SMART" id="SM00388">
    <property type="entry name" value="HisKA"/>
    <property type="match status" value="1"/>
</dbReference>
<dbReference type="PANTHER" id="PTHR43047">
    <property type="entry name" value="TWO-COMPONENT HISTIDINE PROTEIN KINASE"/>
    <property type="match status" value="1"/>
</dbReference>
<evidence type="ECO:0000256" key="3">
    <source>
        <dbReference type="ARBA" id="ARBA00012438"/>
    </source>
</evidence>
<feature type="domain" description="HAMP" evidence="13">
    <location>
        <begin position="421"/>
        <end position="477"/>
    </location>
</feature>
<dbReference type="SUPFAM" id="SSF47384">
    <property type="entry name" value="Homodimeric domain of signal transducing histidine kinase"/>
    <property type="match status" value="1"/>
</dbReference>
<dbReference type="Gene3D" id="3.30.565.10">
    <property type="entry name" value="Histidine kinase-like ATPase, C-terminal domain"/>
    <property type="match status" value="1"/>
</dbReference>
<evidence type="ECO:0000256" key="4">
    <source>
        <dbReference type="ARBA" id="ARBA00022553"/>
    </source>
</evidence>
<dbReference type="RefSeq" id="WP_244351302.1">
    <property type="nucleotide sequence ID" value="NZ_JAFIRA010000033.1"/>
</dbReference>
<dbReference type="InterPro" id="IPR035965">
    <property type="entry name" value="PAS-like_dom_sf"/>
</dbReference>
<dbReference type="InterPro" id="IPR000014">
    <property type="entry name" value="PAS"/>
</dbReference>
<dbReference type="SMART" id="SM00304">
    <property type="entry name" value="HAMP"/>
    <property type="match status" value="1"/>
</dbReference>
<keyword evidence="9" id="KW-0812">Transmembrane</keyword>
<dbReference type="PROSITE" id="PS50109">
    <property type="entry name" value="HIS_KIN"/>
    <property type="match status" value="1"/>
</dbReference>
<dbReference type="SUPFAM" id="SSF52172">
    <property type="entry name" value="CheY-like"/>
    <property type="match status" value="2"/>
</dbReference>
<dbReference type="Pfam" id="PF00512">
    <property type="entry name" value="HisKA"/>
    <property type="match status" value="1"/>
</dbReference>
<evidence type="ECO:0000313" key="15">
    <source>
        <dbReference type="Proteomes" id="UP000830835"/>
    </source>
</evidence>
<dbReference type="CDD" id="cd16922">
    <property type="entry name" value="HATPase_EvgS-ArcB-TorS-like"/>
    <property type="match status" value="1"/>
</dbReference>
<dbReference type="CDD" id="cd00082">
    <property type="entry name" value="HisKA"/>
    <property type="match status" value="1"/>
</dbReference>
<evidence type="ECO:0000313" key="14">
    <source>
        <dbReference type="EMBL" id="MCJ2543662.1"/>
    </source>
</evidence>
<evidence type="ECO:0000256" key="6">
    <source>
        <dbReference type="ARBA" id="ARBA00022777"/>
    </source>
</evidence>
<keyword evidence="15" id="KW-1185">Reference proteome</keyword>
<dbReference type="Gene3D" id="3.30.450.20">
    <property type="entry name" value="PAS domain"/>
    <property type="match status" value="2"/>
</dbReference>
<dbReference type="Gene3D" id="6.10.340.10">
    <property type="match status" value="1"/>
</dbReference>
<keyword evidence="7" id="KW-0902">Two-component regulatory system</keyword>
<dbReference type="Pfam" id="PF00072">
    <property type="entry name" value="Response_reg"/>
    <property type="match status" value="1"/>
</dbReference>
<evidence type="ECO:0000256" key="5">
    <source>
        <dbReference type="ARBA" id="ARBA00022679"/>
    </source>
</evidence>
<dbReference type="Proteomes" id="UP000830835">
    <property type="component" value="Unassembled WGS sequence"/>
</dbReference>
<evidence type="ECO:0000259" key="12">
    <source>
        <dbReference type="PROSITE" id="PS50112"/>
    </source>
</evidence>
<dbReference type="InterPro" id="IPR036890">
    <property type="entry name" value="HATPase_C_sf"/>
</dbReference>
<dbReference type="InterPro" id="IPR003660">
    <property type="entry name" value="HAMP_dom"/>
</dbReference>
<dbReference type="EMBL" id="JAFIRA010000033">
    <property type="protein sequence ID" value="MCJ2543662.1"/>
    <property type="molecule type" value="Genomic_DNA"/>
</dbReference>
<comment type="subcellular location">
    <subcellularLocation>
        <location evidence="2">Membrane</location>
    </subcellularLocation>
</comment>
<dbReference type="Pfam" id="PF00672">
    <property type="entry name" value="HAMP"/>
    <property type="match status" value="1"/>
</dbReference>
<dbReference type="Gene3D" id="3.40.50.2300">
    <property type="match status" value="2"/>
</dbReference>
<evidence type="ECO:0000256" key="2">
    <source>
        <dbReference type="ARBA" id="ARBA00004370"/>
    </source>
</evidence>
<dbReference type="EC" id="2.7.13.3" evidence="3"/>
<proteinExistence type="predicted"/>
<dbReference type="Gene3D" id="1.10.287.130">
    <property type="match status" value="1"/>
</dbReference>
<dbReference type="Pfam" id="PF02518">
    <property type="entry name" value="HATPase_c"/>
    <property type="match status" value="1"/>
</dbReference>
<dbReference type="NCBIfam" id="TIGR00229">
    <property type="entry name" value="sensory_box"/>
    <property type="match status" value="1"/>
</dbReference>
<dbReference type="InterPro" id="IPR004358">
    <property type="entry name" value="Sig_transdc_His_kin-like_C"/>
</dbReference>
<dbReference type="PROSITE" id="PS50110">
    <property type="entry name" value="RESPONSE_REGULATORY"/>
    <property type="match status" value="2"/>
</dbReference>
<dbReference type="InterPro" id="IPR036097">
    <property type="entry name" value="HisK_dim/P_sf"/>
</dbReference>
<keyword evidence="5" id="KW-0808">Transferase</keyword>
<dbReference type="SMART" id="SM00448">
    <property type="entry name" value="REC"/>
    <property type="match status" value="1"/>
</dbReference>
<evidence type="ECO:0000256" key="1">
    <source>
        <dbReference type="ARBA" id="ARBA00000085"/>
    </source>
</evidence>
<evidence type="ECO:0000259" key="11">
    <source>
        <dbReference type="PROSITE" id="PS50110"/>
    </source>
</evidence>
<gene>
    <name evidence="14" type="ORF">JX360_12220</name>
</gene>
<dbReference type="InterPro" id="IPR013767">
    <property type="entry name" value="PAS_fold"/>
</dbReference>
<reference evidence="14" key="1">
    <citation type="submission" date="2021-02" db="EMBL/GenBank/DDBJ databases">
        <title>The CRISPR/cas machinery reduction and long-range gene transfer in the hot spring cyanobacterium Synechococcus.</title>
        <authorList>
            <person name="Dvorak P."/>
            <person name="Jahodarova E."/>
            <person name="Hasler P."/>
            <person name="Poulickova A."/>
        </authorList>
    </citation>
    <scope>NUCLEOTIDE SEQUENCE</scope>
    <source>
        <strain evidence="14">Rupite</strain>
    </source>
</reference>
<keyword evidence="6" id="KW-0418">Kinase</keyword>
<sequence length="1132" mass="123644">MFGWLRSRIGLRISLVVTVVSSASVLALIQLSSKRIQELGEFAASENETTLRTQVDAALTRITEEQAAHYNAIFAQVGAAASLIAQQAAVYLEEQTFYGQQNYNPQETLTLYPNRRWINTAADPVSVFFSAADEITPEITQELNAISHLDPLLQALQQSQSSIVASWLILESSSTRYYPNTFFAPELPPLSDFDERVEGTYYTIVRPENNPSGKVRWTEVYEDTAGQGLLTSAVAPIRDAQGEFLGVAGIDLSLGTIVGEILRAQVLGESDGAFADANLGEFAFLLDDQGQIIAFPEAYSQLFGLVSPGSRQLQIGELLNTSLLESEQPQVAALAQEMMAGDPLLRDLELPQGRYRVAVRPLEYPNWSLGVVVPQEQILASVQQTRAAVGATVQQVNQQLILLWLALLGGGILLILIFLVRDLITPLQQLAAAAAQIETQIGEAHWQEMPGRQRTDEIGLLSQAFQNMIQRLKGYTERLQESNRALEQGVEQRTAQLAQAVNELQDTLAYLDALIENIADGLLVTDPVGQILRVNPALLTLFGLNTEGESPVGLPVAQVFGADLLALVEQALADPTKPVAAEIKLGNQRVGKAVAAAIQRSQEGIAASLGCVMLIRDITSEKHIDQMKTDFISTVSHELRTPLTSVLGFAKLIQKRLEEVIFPALAPERASDSAAERKLQRAVSQVSDNLGIILSEGERLTALINDVLDVAKMEAGQIEWHMQPLAVEGILERAIGAITPLAEQKGLPILKEVDPQLPEVYGDPDRLVQVLINLLSNALKFTEQGSITCRARALPHQLEIAIIDTGIGIAAADQARIFDKFKQAGDTLTDRPQGTGLGLPISKQIVEHHGGKIWVESTLGQGSRFVFTLPRWTDSANAPTGGVDLQGIVRQLREHVAATPDLIPATGEVGAGSPGSQTILVVDDEQHLRQLLKENLESEGYRVIEAQDGIEAITQARLHHPDLILLDVMMPEMGGFDVAAVLKSNPDTVEIPIVILSIVEDRERGYRLGIDRYFTKPIDMEALLESIHALIAQRSCRRKVLVIDEHLPTVRLLMEALQSRGYQVSEATDGQEGIQKAVADQPDMIIVNSLLAREQGIIKTLRFEKGLENVYFILLAEEPTREDPPGQSAADR</sequence>
<feature type="modified residue" description="4-aspartylphosphate" evidence="8">
    <location>
        <position position="967"/>
    </location>
</feature>
<dbReference type="InterPro" id="IPR011006">
    <property type="entry name" value="CheY-like_superfamily"/>
</dbReference>
<feature type="domain" description="Response regulatory" evidence="11">
    <location>
        <begin position="918"/>
        <end position="1031"/>
    </location>
</feature>
<feature type="domain" description="Histidine kinase" evidence="10">
    <location>
        <begin position="634"/>
        <end position="873"/>
    </location>
</feature>
<dbReference type="PRINTS" id="PR00344">
    <property type="entry name" value="BCTRLSENSOR"/>
</dbReference>
<dbReference type="SMART" id="SM00091">
    <property type="entry name" value="PAS"/>
    <property type="match status" value="2"/>
</dbReference>
<evidence type="ECO:0000256" key="8">
    <source>
        <dbReference type="PROSITE-ProRule" id="PRU00169"/>
    </source>
</evidence>
<accession>A0ABT0CCZ6</accession>
<feature type="domain" description="PAS" evidence="12">
    <location>
        <begin position="507"/>
        <end position="547"/>
    </location>
</feature>
<dbReference type="SUPFAM" id="SSF55785">
    <property type="entry name" value="PYP-like sensor domain (PAS domain)"/>
    <property type="match status" value="1"/>
</dbReference>
<dbReference type="PROSITE" id="PS50885">
    <property type="entry name" value="HAMP"/>
    <property type="match status" value="1"/>
</dbReference>
<dbReference type="InterPro" id="IPR003594">
    <property type="entry name" value="HATPase_dom"/>
</dbReference>
<dbReference type="InterPro" id="IPR001789">
    <property type="entry name" value="Sig_transdc_resp-reg_receiver"/>
</dbReference>
<keyword evidence="4 8" id="KW-0597">Phosphoprotein</keyword>
<dbReference type="InterPro" id="IPR003661">
    <property type="entry name" value="HisK_dim/P_dom"/>
</dbReference>
<dbReference type="CDD" id="cd12913">
    <property type="entry name" value="PDC1_MCP_like"/>
    <property type="match status" value="1"/>
</dbReference>
<keyword evidence="9" id="KW-1133">Transmembrane helix</keyword>
<comment type="caution">
    <text evidence="8">Lacks conserved residue(s) required for the propagation of feature annotation.</text>
</comment>
<name>A0ABT0CCZ6_THEVL</name>
<evidence type="ECO:0000259" key="10">
    <source>
        <dbReference type="PROSITE" id="PS50109"/>
    </source>
</evidence>
<keyword evidence="9" id="KW-0472">Membrane</keyword>
<feature type="transmembrane region" description="Helical" evidence="9">
    <location>
        <begin position="401"/>
        <end position="420"/>
    </location>
</feature>
<evidence type="ECO:0000256" key="9">
    <source>
        <dbReference type="SAM" id="Phobius"/>
    </source>
</evidence>
<comment type="catalytic activity">
    <reaction evidence="1">
        <text>ATP + protein L-histidine = ADP + protein N-phospho-L-histidine.</text>
        <dbReference type="EC" id="2.7.13.3"/>
    </reaction>
</comment>
<feature type="domain" description="Response regulatory" evidence="11">
    <location>
        <begin position="1039"/>
        <end position="1132"/>
    </location>
</feature>
<protein>
    <recommendedName>
        <fullName evidence="3">histidine kinase</fullName>
        <ecNumber evidence="3">2.7.13.3</ecNumber>
    </recommendedName>
</protein>
<dbReference type="SUPFAM" id="SSF55874">
    <property type="entry name" value="ATPase domain of HSP90 chaperone/DNA topoisomerase II/histidine kinase"/>
    <property type="match status" value="1"/>
</dbReference>
<evidence type="ECO:0000259" key="13">
    <source>
        <dbReference type="PROSITE" id="PS50885"/>
    </source>
</evidence>
<organism evidence="14 15">
    <name type="scientific">Thermostichus vulcanus str. 'Rupite'</name>
    <dbReference type="NCBI Taxonomy" id="2813851"/>
    <lineage>
        <taxon>Bacteria</taxon>
        <taxon>Bacillati</taxon>
        <taxon>Cyanobacteriota</taxon>
        <taxon>Cyanophyceae</taxon>
        <taxon>Thermostichales</taxon>
        <taxon>Thermostichaceae</taxon>
        <taxon>Thermostichus</taxon>
    </lineage>
</organism>
<evidence type="ECO:0000256" key="7">
    <source>
        <dbReference type="ARBA" id="ARBA00023012"/>
    </source>
</evidence>
<dbReference type="Pfam" id="PF00989">
    <property type="entry name" value="PAS"/>
    <property type="match status" value="1"/>
</dbReference>
<dbReference type="SMART" id="SM00387">
    <property type="entry name" value="HATPase_c"/>
    <property type="match status" value="1"/>
</dbReference>
<dbReference type="PANTHER" id="PTHR43047:SF72">
    <property type="entry name" value="OSMOSENSING HISTIDINE PROTEIN KINASE SLN1"/>
    <property type="match status" value="1"/>
</dbReference>
<comment type="caution">
    <text evidence="14">The sequence shown here is derived from an EMBL/GenBank/DDBJ whole genome shotgun (WGS) entry which is preliminary data.</text>
</comment>
<dbReference type="InterPro" id="IPR005467">
    <property type="entry name" value="His_kinase_dom"/>
</dbReference>